<dbReference type="CDD" id="cd02947">
    <property type="entry name" value="TRX_family"/>
    <property type="match status" value="1"/>
</dbReference>
<dbReference type="PRINTS" id="PR00421">
    <property type="entry name" value="THIOREDOXIN"/>
</dbReference>
<dbReference type="SUPFAM" id="SSF52833">
    <property type="entry name" value="Thioredoxin-like"/>
    <property type="match status" value="1"/>
</dbReference>
<feature type="disulfide bond" description="Redox-active" evidence="9">
    <location>
        <begin position="30"/>
        <end position="33"/>
    </location>
</feature>
<evidence type="ECO:0000259" key="10">
    <source>
        <dbReference type="PROSITE" id="PS51352"/>
    </source>
</evidence>
<organism evidence="11 12">
    <name type="scientific">Devosia oryzisoli</name>
    <dbReference type="NCBI Taxonomy" id="2774138"/>
    <lineage>
        <taxon>Bacteria</taxon>
        <taxon>Pseudomonadati</taxon>
        <taxon>Pseudomonadota</taxon>
        <taxon>Alphaproteobacteria</taxon>
        <taxon>Hyphomicrobiales</taxon>
        <taxon>Devosiaceae</taxon>
        <taxon>Devosia</taxon>
    </lineage>
</organism>
<dbReference type="PANTHER" id="PTHR45663:SF11">
    <property type="entry name" value="GEO12009P1"/>
    <property type="match status" value="1"/>
</dbReference>
<keyword evidence="5 9" id="KW-0676">Redox-active center</keyword>
<dbReference type="InterPro" id="IPR017937">
    <property type="entry name" value="Thioredoxin_CS"/>
</dbReference>
<keyword evidence="2" id="KW-0813">Transport</keyword>
<comment type="caution">
    <text evidence="11">The sequence shown here is derived from an EMBL/GenBank/DDBJ whole genome shotgun (WGS) entry which is preliminary data.</text>
</comment>
<keyword evidence="12" id="KW-1185">Reference proteome</keyword>
<feature type="active site" description="Nucleophile" evidence="8">
    <location>
        <position position="30"/>
    </location>
</feature>
<keyword evidence="4 9" id="KW-1015">Disulfide bond</keyword>
<dbReference type="AlphaFoldDB" id="A0A927IR66"/>
<evidence type="ECO:0000256" key="4">
    <source>
        <dbReference type="ARBA" id="ARBA00023157"/>
    </source>
</evidence>
<dbReference type="PROSITE" id="PS00194">
    <property type="entry name" value="THIOREDOXIN_1"/>
    <property type="match status" value="1"/>
</dbReference>
<evidence type="ECO:0000313" key="12">
    <source>
        <dbReference type="Proteomes" id="UP000654108"/>
    </source>
</evidence>
<dbReference type="InterPro" id="IPR005746">
    <property type="entry name" value="Thioredoxin"/>
</dbReference>
<dbReference type="InterPro" id="IPR036249">
    <property type="entry name" value="Thioredoxin-like_sf"/>
</dbReference>
<evidence type="ECO:0000256" key="9">
    <source>
        <dbReference type="PIRSR" id="PIRSR000077-4"/>
    </source>
</evidence>
<dbReference type="Proteomes" id="UP000654108">
    <property type="component" value="Unassembled WGS sequence"/>
</dbReference>
<keyword evidence="3" id="KW-0249">Electron transport</keyword>
<dbReference type="Pfam" id="PF00085">
    <property type="entry name" value="Thioredoxin"/>
    <property type="match status" value="1"/>
</dbReference>
<evidence type="ECO:0000256" key="2">
    <source>
        <dbReference type="ARBA" id="ARBA00022448"/>
    </source>
</evidence>
<evidence type="ECO:0000256" key="5">
    <source>
        <dbReference type="ARBA" id="ARBA00023284"/>
    </source>
</evidence>
<evidence type="ECO:0000256" key="1">
    <source>
        <dbReference type="ARBA" id="ARBA00008987"/>
    </source>
</evidence>
<gene>
    <name evidence="11" type="primary">trxA</name>
    <name evidence="11" type="ORF">IC608_12940</name>
</gene>
<sequence length="107" mass="11564">MTKQVSDANFGEEVLNSKEPVLVDFWAEWCGPCRAIAPVLDELSSELDGKVKIVKLNVDENPSTMTKYGVRSIPTMILFKGGEAVDMKIGAGTPKAGLSKWLEGHAA</sequence>
<dbReference type="PROSITE" id="PS51352">
    <property type="entry name" value="THIOREDOXIN_2"/>
    <property type="match status" value="1"/>
</dbReference>
<reference evidence="11" key="1">
    <citation type="submission" date="2020-09" db="EMBL/GenBank/DDBJ databases">
        <title>Genome seq and assembly of Devosia sp.</title>
        <authorList>
            <person name="Chhetri G."/>
        </authorList>
    </citation>
    <scope>NUCLEOTIDE SEQUENCE</scope>
    <source>
        <strain evidence="11">PTR5</strain>
    </source>
</reference>
<evidence type="ECO:0000256" key="6">
    <source>
        <dbReference type="NCBIfam" id="TIGR01068"/>
    </source>
</evidence>
<feature type="site" description="Contributes to redox potential value" evidence="8">
    <location>
        <position position="31"/>
    </location>
</feature>
<evidence type="ECO:0000256" key="7">
    <source>
        <dbReference type="PIRNR" id="PIRNR000077"/>
    </source>
</evidence>
<comment type="similarity">
    <text evidence="1 7">Belongs to the thioredoxin family.</text>
</comment>
<dbReference type="PANTHER" id="PTHR45663">
    <property type="entry name" value="GEO12009P1"/>
    <property type="match status" value="1"/>
</dbReference>
<dbReference type="FunFam" id="3.40.30.10:FF:000001">
    <property type="entry name" value="Thioredoxin"/>
    <property type="match status" value="1"/>
</dbReference>
<feature type="domain" description="Thioredoxin" evidence="10">
    <location>
        <begin position="1"/>
        <end position="107"/>
    </location>
</feature>
<accession>A0A927IR66</accession>
<dbReference type="EMBL" id="JACYFU010000003">
    <property type="protein sequence ID" value="MBD8066375.1"/>
    <property type="molecule type" value="Genomic_DNA"/>
</dbReference>
<dbReference type="InterPro" id="IPR013766">
    <property type="entry name" value="Thioredoxin_domain"/>
</dbReference>
<dbReference type="Gene3D" id="3.40.30.10">
    <property type="entry name" value="Glutaredoxin"/>
    <property type="match status" value="1"/>
</dbReference>
<proteinExistence type="inferred from homology"/>
<dbReference type="PIRSF" id="PIRSF000077">
    <property type="entry name" value="Thioredoxin"/>
    <property type="match status" value="1"/>
</dbReference>
<evidence type="ECO:0000256" key="8">
    <source>
        <dbReference type="PIRSR" id="PIRSR000077-1"/>
    </source>
</evidence>
<dbReference type="RefSeq" id="WP_191776097.1">
    <property type="nucleotide sequence ID" value="NZ_JACYFU010000003.1"/>
</dbReference>
<dbReference type="GO" id="GO:0005737">
    <property type="term" value="C:cytoplasm"/>
    <property type="evidence" value="ECO:0007669"/>
    <property type="project" value="TreeGrafter"/>
</dbReference>
<evidence type="ECO:0000313" key="11">
    <source>
        <dbReference type="EMBL" id="MBD8066375.1"/>
    </source>
</evidence>
<dbReference type="NCBIfam" id="TIGR01068">
    <property type="entry name" value="thioredoxin"/>
    <property type="match status" value="1"/>
</dbReference>
<evidence type="ECO:0000256" key="3">
    <source>
        <dbReference type="ARBA" id="ARBA00022982"/>
    </source>
</evidence>
<feature type="site" description="Deprotonates C-terminal active site Cys" evidence="8">
    <location>
        <position position="24"/>
    </location>
</feature>
<feature type="active site" description="Nucleophile" evidence="8">
    <location>
        <position position="33"/>
    </location>
</feature>
<name>A0A927IR66_9HYPH</name>
<feature type="site" description="Contributes to redox potential value" evidence="8">
    <location>
        <position position="32"/>
    </location>
</feature>
<dbReference type="GO" id="GO:0015035">
    <property type="term" value="F:protein-disulfide reductase activity"/>
    <property type="evidence" value="ECO:0007669"/>
    <property type="project" value="UniProtKB-UniRule"/>
</dbReference>
<protein>
    <recommendedName>
        <fullName evidence="6 7">Thioredoxin</fullName>
    </recommendedName>
</protein>